<comment type="caution">
    <text evidence="2">The sequence shown here is derived from an EMBL/GenBank/DDBJ whole genome shotgun (WGS) entry which is preliminary data.</text>
</comment>
<name>A0ABV8JDT4_9BACL</name>
<reference evidence="3" key="1">
    <citation type="journal article" date="2019" name="Int. J. Syst. Evol. Microbiol.">
        <title>The Global Catalogue of Microorganisms (GCM) 10K type strain sequencing project: providing services to taxonomists for standard genome sequencing and annotation.</title>
        <authorList>
            <consortium name="The Broad Institute Genomics Platform"/>
            <consortium name="The Broad Institute Genome Sequencing Center for Infectious Disease"/>
            <person name="Wu L."/>
            <person name="Ma J."/>
        </authorList>
    </citation>
    <scope>NUCLEOTIDE SEQUENCE [LARGE SCALE GENOMIC DNA]</scope>
    <source>
        <strain evidence="3">IBRC-M 10813</strain>
    </source>
</reference>
<keyword evidence="3" id="KW-1185">Reference proteome</keyword>
<protein>
    <submittedName>
        <fullName evidence="2">Mbeg1-like protein</fullName>
    </submittedName>
</protein>
<evidence type="ECO:0000256" key="1">
    <source>
        <dbReference type="SAM" id="MobiDB-lite"/>
    </source>
</evidence>
<dbReference type="Pfam" id="PF26363">
    <property type="entry name" value="Phospholipase-like"/>
    <property type="match status" value="1"/>
</dbReference>
<feature type="region of interest" description="Disordered" evidence="1">
    <location>
        <begin position="28"/>
        <end position="64"/>
    </location>
</feature>
<organism evidence="2 3">
    <name type="scientific">Salinithrix halophila</name>
    <dbReference type="NCBI Taxonomy" id="1485204"/>
    <lineage>
        <taxon>Bacteria</taxon>
        <taxon>Bacillati</taxon>
        <taxon>Bacillota</taxon>
        <taxon>Bacilli</taxon>
        <taxon>Bacillales</taxon>
        <taxon>Thermoactinomycetaceae</taxon>
        <taxon>Salinithrix</taxon>
    </lineage>
</organism>
<dbReference type="Proteomes" id="UP001595843">
    <property type="component" value="Unassembled WGS sequence"/>
</dbReference>
<dbReference type="EMBL" id="JBHSAP010000004">
    <property type="protein sequence ID" value="MFC4075473.1"/>
    <property type="molecule type" value="Genomic_DNA"/>
</dbReference>
<dbReference type="InterPro" id="IPR029058">
    <property type="entry name" value="AB_hydrolase_fold"/>
</dbReference>
<dbReference type="SUPFAM" id="SSF53474">
    <property type="entry name" value="alpha/beta-Hydrolases"/>
    <property type="match status" value="1"/>
</dbReference>
<sequence>MATILYNFMSGDGQTTVKDKIVAIINGDKSGGNSGHARAGEKSNENTAQTSPKRKQAKNVKGVGVSDEQLRQMSKIAYKDINGMKNRDFKGIFGVDKHGAPNAKILDKRDLSNGFQAIAVKNRATGEIVIAFRGSDTEGKFIDWWGQDATIWTQTTGVQEHNAKKFVEAVKKKSKAKDSSIVLTGHSLGGFHAQMAAKKTGLPAVTYNAPGVKPNPGGTLGALRKAKEGLKAIFNPRMNVLDDIKNVTGTNDDQVVNYVNEGDAIGNYGIHYGKTVVTGAGQEPEERNDYTSPLSSGEIGALFRAGKNTGKGGFGRIGEEHGLESFDGQFGKDGNISR</sequence>
<accession>A0ABV8JDT4</accession>
<proteinExistence type="predicted"/>
<evidence type="ECO:0000313" key="3">
    <source>
        <dbReference type="Proteomes" id="UP001595843"/>
    </source>
</evidence>
<dbReference type="Gene3D" id="3.40.50.1820">
    <property type="entry name" value="alpha/beta hydrolase"/>
    <property type="match status" value="1"/>
</dbReference>
<evidence type="ECO:0000313" key="2">
    <source>
        <dbReference type="EMBL" id="MFC4075473.1"/>
    </source>
</evidence>
<feature type="region of interest" description="Disordered" evidence="1">
    <location>
        <begin position="313"/>
        <end position="338"/>
    </location>
</feature>
<gene>
    <name evidence="2" type="ORF">ACFOUO_01460</name>
</gene>